<dbReference type="PANTHER" id="PTHR44591">
    <property type="entry name" value="STRESS RESPONSE REGULATOR PROTEIN 1"/>
    <property type="match status" value="1"/>
</dbReference>
<dbReference type="Gene3D" id="3.40.50.2300">
    <property type="match status" value="1"/>
</dbReference>
<dbReference type="PANTHER" id="PTHR44591:SF3">
    <property type="entry name" value="RESPONSE REGULATORY DOMAIN-CONTAINING PROTEIN"/>
    <property type="match status" value="1"/>
</dbReference>
<dbReference type="SMART" id="SM00448">
    <property type="entry name" value="REC"/>
    <property type="match status" value="1"/>
</dbReference>
<dbReference type="RefSeq" id="WP_193930259.1">
    <property type="nucleotide sequence ID" value="NZ_CAWPMZ010000072.1"/>
</dbReference>
<evidence type="ECO:0000313" key="5">
    <source>
        <dbReference type="Proteomes" id="UP000651156"/>
    </source>
</evidence>
<comment type="caution">
    <text evidence="4">The sequence shown here is derived from an EMBL/GenBank/DDBJ whole genome shotgun (WGS) entry which is preliminary data.</text>
</comment>
<evidence type="ECO:0000256" key="2">
    <source>
        <dbReference type="PROSITE-ProRule" id="PRU00169"/>
    </source>
</evidence>
<feature type="domain" description="Response regulatory" evidence="3">
    <location>
        <begin position="23"/>
        <end position="136"/>
    </location>
</feature>
<accession>A0ABR9ULJ4</accession>
<dbReference type="InterPro" id="IPR050595">
    <property type="entry name" value="Bact_response_regulator"/>
</dbReference>
<dbReference type="Pfam" id="PF00072">
    <property type="entry name" value="Response_reg"/>
    <property type="match status" value="1"/>
</dbReference>
<dbReference type="InterPro" id="IPR001789">
    <property type="entry name" value="Sig_transdc_resp-reg_receiver"/>
</dbReference>
<protein>
    <submittedName>
        <fullName evidence="4">Response regulator</fullName>
    </submittedName>
</protein>
<comment type="caution">
    <text evidence="2">Lacks conserved residue(s) required for the propagation of feature annotation.</text>
</comment>
<dbReference type="Proteomes" id="UP000651156">
    <property type="component" value="Unassembled WGS sequence"/>
</dbReference>
<dbReference type="SUPFAM" id="SSF52172">
    <property type="entry name" value="CheY-like"/>
    <property type="match status" value="1"/>
</dbReference>
<reference evidence="4 5" key="1">
    <citation type="submission" date="2020-10" db="EMBL/GenBank/DDBJ databases">
        <authorList>
            <person name="Castelo-Branco R."/>
            <person name="Eusebio N."/>
            <person name="Adriana R."/>
            <person name="Vieira A."/>
            <person name="Brugerolle De Fraissinette N."/>
            <person name="Rezende De Castro R."/>
            <person name="Schneider M.P."/>
            <person name="Vasconcelos V."/>
            <person name="Leao P.N."/>
        </authorList>
    </citation>
    <scope>NUCLEOTIDE SEQUENCE [LARGE SCALE GENOMIC DNA]</scope>
    <source>
        <strain evidence="4 5">LEGE 06123</strain>
    </source>
</reference>
<dbReference type="EMBL" id="JADEWN010000003">
    <property type="protein sequence ID" value="MBE9189129.1"/>
    <property type="molecule type" value="Genomic_DNA"/>
</dbReference>
<proteinExistence type="predicted"/>
<evidence type="ECO:0000259" key="3">
    <source>
        <dbReference type="PROSITE" id="PS50110"/>
    </source>
</evidence>
<dbReference type="CDD" id="cd17546">
    <property type="entry name" value="REC_hyHK_CKI1_RcsC-like"/>
    <property type="match status" value="1"/>
</dbReference>
<name>A0ABR9ULJ4_9CHRO</name>
<keyword evidence="1" id="KW-0597">Phosphoprotein</keyword>
<dbReference type="InterPro" id="IPR011006">
    <property type="entry name" value="CheY-like_superfamily"/>
</dbReference>
<gene>
    <name evidence="4" type="ORF">IQ230_01850</name>
</gene>
<evidence type="ECO:0000313" key="4">
    <source>
        <dbReference type="EMBL" id="MBE9189129.1"/>
    </source>
</evidence>
<sequence length="147" mass="16474">MLTVNLKHFSPEDYFFPDRENSLVLVVDSDLDSLTLTTEIIKVYGCCVLTAINSQNALQLAIAHKPALILLELMLPETDGISLTQQLRQHTLCPIIAVTSLPKYLFQAKALAAGCNDFMEKPIVVENLEAKIYHFIYNPCSFFLPSE</sequence>
<organism evidence="4 5">
    <name type="scientific">Gloeocapsopsis crepidinum LEGE 06123</name>
    <dbReference type="NCBI Taxonomy" id="588587"/>
    <lineage>
        <taxon>Bacteria</taxon>
        <taxon>Bacillati</taxon>
        <taxon>Cyanobacteriota</taxon>
        <taxon>Cyanophyceae</taxon>
        <taxon>Oscillatoriophycideae</taxon>
        <taxon>Chroococcales</taxon>
        <taxon>Chroococcaceae</taxon>
        <taxon>Gloeocapsopsis</taxon>
    </lineage>
</organism>
<evidence type="ECO:0000256" key="1">
    <source>
        <dbReference type="ARBA" id="ARBA00022553"/>
    </source>
</evidence>
<dbReference type="PROSITE" id="PS50110">
    <property type="entry name" value="RESPONSE_REGULATORY"/>
    <property type="match status" value="1"/>
</dbReference>
<keyword evidence="5" id="KW-1185">Reference proteome</keyword>